<accession>A0ABP0FX36</accession>
<keyword evidence="5" id="KW-0175">Coiled coil</keyword>
<evidence type="ECO:0000256" key="7">
    <source>
        <dbReference type="ARBA" id="ARBA00023242"/>
    </source>
</evidence>
<organism evidence="14 15">
    <name type="scientific">Clavelina lepadiformis</name>
    <name type="common">Light-bulb sea squirt</name>
    <name type="synonym">Ascidia lepadiformis</name>
    <dbReference type="NCBI Taxonomy" id="159417"/>
    <lineage>
        <taxon>Eukaryota</taxon>
        <taxon>Metazoa</taxon>
        <taxon>Chordata</taxon>
        <taxon>Tunicata</taxon>
        <taxon>Ascidiacea</taxon>
        <taxon>Aplousobranchia</taxon>
        <taxon>Clavelinidae</taxon>
        <taxon>Clavelina</taxon>
    </lineage>
</organism>
<dbReference type="InterPro" id="IPR011011">
    <property type="entry name" value="Znf_FYVE_PHD"/>
</dbReference>
<evidence type="ECO:0000313" key="14">
    <source>
        <dbReference type="EMBL" id="CAK8683292.1"/>
    </source>
</evidence>
<dbReference type="PANTHER" id="PTHR45915:SF6">
    <property type="entry name" value="E3 UBIQUITIN-PROTEIN LIGASE TRIM33"/>
    <property type="match status" value="1"/>
</dbReference>
<dbReference type="PROSITE" id="PS50119">
    <property type="entry name" value="ZF_BBOX"/>
    <property type="match status" value="2"/>
</dbReference>
<dbReference type="InterPro" id="IPR000315">
    <property type="entry name" value="Znf_B-box"/>
</dbReference>
<dbReference type="Gene3D" id="3.30.40.10">
    <property type="entry name" value="Zinc/RING finger domain, C3HC4 (zinc finger)"/>
    <property type="match status" value="1"/>
</dbReference>
<feature type="domain" description="Bromo" evidence="11">
    <location>
        <begin position="1118"/>
        <end position="1177"/>
    </location>
</feature>
<proteinExistence type="predicted"/>
<comment type="subcellular location">
    <subcellularLocation>
        <location evidence="1">Nucleus</location>
    </subcellularLocation>
</comment>
<dbReference type="Pfam" id="PF00439">
    <property type="entry name" value="Bromodomain"/>
    <property type="match status" value="1"/>
</dbReference>
<feature type="region of interest" description="Disordered" evidence="10">
    <location>
        <begin position="751"/>
        <end position="779"/>
    </location>
</feature>
<dbReference type="SUPFAM" id="SSF47370">
    <property type="entry name" value="Bromodomain"/>
    <property type="match status" value="1"/>
</dbReference>
<dbReference type="SUPFAM" id="SSF57845">
    <property type="entry name" value="B-box zinc-binding domain"/>
    <property type="match status" value="1"/>
</dbReference>
<dbReference type="Gene3D" id="3.30.160.60">
    <property type="entry name" value="Classic Zinc Finger"/>
    <property type="match status" value="1"/>
</dbReference>
<dbReference type="Pfam" id="PF00643">
    <property type="entry name" value="zf-B_box"/>
    <property type="match status" value="1"/>
</dbReference>
<dbReference type="EMBL" id="CAWYQH010000097">
    <property type="protein sequence ID" value="CAK8683292.1"/>
    <property type="molecule type" value="Genomic_DNA"/>
</dbReference>
<evidence type="ECO:0000256" key="3">
    <source>
        <dbReference type="ARBA" id="ARBA00022771"/>
    </source>
</evidence>
<dbReference type="PANTHER" id="PTHR45915">
    <property type="entry name" value="TRANSCRIPTION INTERMEDIARY FACTOR"/>
    <property type="match status" value="1"/>
</dbReference>
<dbReference type="InterPro" id="IPR001487">
    <property type="entry name" value="Bromodomain"/>
</dbReference>
<dbReference type="PROSITE" id="PS50014">
    <property type="entry name" value="BROMODOMAIN_2"/>
    <property type="match status" value="1"/>
</dbReference>
<dbReference type="InterPro" id="IPR017907">
    <property type="entry name" value="Znf_RING_CS"/>
</dbReference>
<dbReference type="Gene3D" id="4.10.830.40">
    <property type="match status" value="1"/>
</dbReference>
<gene>
    <name evidence="14" type="ORF">CVLEPA_LOCUS14379</name>
</gene>
<feature type="domain" description="PHD-type" evidence="12">
    <location>
        <begin position="1023"/>
        <end position="1070"/>
    </location>
</feature>
<reference evidence="14 15" key="1">
    <citation type="submission" date="2024-02" db="EMBL/GenBank/DDBJ databases">
        <authorList>
            <person name="Daric V."/>
            <person name="Darras S."/>
        </authorList>
    </citation>
    <scope>NUCLEOTIDE SEQUENCE [LARGE SCALE GENOMIC DNA]</scope>
</reference>
<evidence type="ECO:0000256" key="1">
    <source>
        <dbReference type="ARBA" id="ARBA00004123"/>
    </source>
</evidence>
<evidence type="ECO:0000256" key="4">
    <source>
        <dbReference type="ARBA" id="ARBA00022833"/>
    </source>
</evidence>
<protein>
    <recommendedName>
        <fullName evidence="16">E3 ubiquitin-protein ligase TRIM33</fullName>
    </recommendedName>
</protein>
<evidence type="ECO:0000256" key="2">
    <source>
        <dbReference type="ARBA" id="ARBA00022723"/>
    </source>
</evidence>
<keyword evidence="4" id="KW-0862">Zinc</keyword>
<dbReference type="PROSITE" id="PS01359">
    <property type="entry name" value="ZF_PHD_1"/>
    <property type="match status" value="1"/>
</dbReference>
<sequence length="1303" mass="147197">MDQTPEKITLEVTSNEPSEMHRQKRALSTDGTVAPQAKISKNAVDDITVSSERMPDNCENAIDKTEVQTNSFTKEVFTDSTDGADVTISESRSISKKVAEDGNVKEVGPRKIEDGAEVSILSSAPSLDLNTATETKKRDIQKTVLLLPENYFNSCMMCKRSLKGNNPLLLGCLHSFCSKCILKRKYFRISNSITLAMKAQQDRQLAQKGDACLLSPEIPEDLGLSSLPESAFQSLTTLKHFIAENNDTLGKMVVKCQICECNTRAKVIARNYFSSFQAKTEEVPATTETSADEKFCTSCEEKSLAVRFCQECDDYLCEDCLTAHKRVKLTKDHTLQLITGVTINDKSEETTLKQYCRKHVKEQIKLFCETCSVLTCRDCQLEFHRDHKYLFVQEAANNQTKILETMRQKLKEKKFFLDQTSTTIEDRLQTMYKCRDKANNDIILFHRQLQQQVTQKCQFFLNKIHEVTSLRESKLSTQLHATGKLSAAVDHCIKFIKFASEQQNHLPLLDAKQMVLEYMTTVMRQKFTTNPVTSSDIIFLPDKDIIKLVSYKLGSLLWGNPATSMKQSSASQMPNKNMSHQARMSAKPKARSSPSTLQYRPQQQVGSMRPMHQTGPAMPISSNQIRFSHSRQMSLPRQQYQHNMFVNRPTQENIDRNGPQSTTSVYLLDMQKLVNIPPTEQQNSQTGSHPYQAKHIQSTVNNASAVYQVNNTTTPHVSTQLYRSGHATSRNNNVSGEIHPQQQHVIPSVNQQCPPKQQPSPTQTIQQMQHSQQTPPSTMQISNDVLERERSPVANPSGFIELKPFVQRPLSQININVSDDANVTSPSRVKALRCLPQDQHLSASSQLGNDFPVIISKQPSTPPQNQSSSFLGEVAVISQQQMLPILTGEIEPMTPESKGDIASKTSTESGVVLDQAASISSCDSAFGNTSKTDCPANESTGKREPTLSPPPLIDLTDIVKIEEEQDLSMQVKGDNEFEEMLSSLVNQDSNRLQEESPEIADLKDAPMLDSNTDEVERKFDPNEDWCAVCNNGGDLLCCDTCPKVFHFHCHVPEILSSPPGLWQCMLCRDIDKLLEVESKYPKRKRTTGLMGKELKLCEKLLLEIFCHRQSMIFHLPVRSSVPNYHKVIKEPMDLSKIKKKLLSSNFNHYESESEFLQDIQLMFTNCFHFNGENSQYGLLAREVQLYWIERVKERLPLHIDFVDQLMKEQRLFLDKNSSNQLSQGVEPNAILDEKETPPSEKAKYVPYENDTLWKPNMEELDEDSSCGTPGLLVQNDLMDEGQLTRPHSEKRRKQSKSGIVHIK</sequence>
<feature type="compositionally biased region" description="Low complexity" evidence="10">
    <location>
        <begin position="761"/>
        <end position="778"/>
    </location>
</feature>
<dbReference type="InterPro" id="IPR036427">
    <property type="entry name" value="Bromodomain-like_sf"/>
</dbReference>
<evidence type="ECO:0000256" key="9">
    <source>
        <dbReference type="PROSITE-ProRule" id="PRU00035"/>
    </source>
</evidence>
<dbReference type="SMART" id="SM00297">
    <property type="entry name" value="BROMO"/>
    <property type="match status" value="1"/>
</dbReference>
<evidence type="ECO:0000256" key="10">
    <source>
        <dbReference type="SAM" id="MobiDB-lite"/>
    </source>
</evidence>
<keyword evidence="2" id="KW-0479">Metal-binding</keyword>
<evidence type="ECO:0000256" key="6">
    <source>
        <dbReference type="ARBA" id="ARBA00023117"/>
    </source>
</evidence>
<name>A0ABP0FX36_CLALP</name>
<dbReference type="Gene3D" id="1.20.920.10">
    <property type="entry name" value="Bromodomain-like"/>
    <property type="match status" value="1"/>
</dbReference>
<evidence type="ECO:0000259" key="13">
    <source>
        <dbReference type="PROSITE" id="PS50119"/>
    </source>
</evidence>
<keyword evidence="7" id="KW-0539">Nucleus</keyword>
<feature type="compositionally biased region" description="Polar residues" evidence="10">
    <location>
        <begin position="922"/>
        <end position="932"/>
    </location>
</feature>
<dbReference type="InterPro" id="IPR001965">
    <property type="entry name" value="Znf_PHD"/>
</dbReference>
<evidence type="ECO:0000259" key="12">
    <source>
        <dbReference type="PROSITE" id="PS50016"/>
    </source>
</evidence>
<keyword evidence="6 9" id="KW-0103">Bromodomain</keyword>
<dbReference type="Pfam" id="PF00628">
    <property type="entry name" value="PHD"/>
    <property type="match status" value="1"/>
</dbReference>
<dbReference type="SMART" id="SM00336">
    <property type="entry name" value="BBOX"/>
    <property type="match status" value="2"/>
</dbReference>
<feature type="domain" description="B box-type" evidence="13">
    <location>
        <begin position="291"/>
        <end position="338"/>
    </location>
</feature>
<feature type="region of interest" description="Disordered" evidence="10">
    <location>
        <begin position="1"/>
        <end position="39"/>
    </location>
</feature>
<comment type="caution">
    <text evidence="14">The sequence shown here is derived from an EMBL/GenBank/DDBJ whole genome shotgun (WGS) entry which is preliminary data.</text>
</comment>
<dbReference type="Proteomes" id="UP001642483">
    <property type="component" value="Unassembled WGS sequence"/>
</dbReference>
<feature type="region of interest" description="Disordered" evidence="10">
    <location>
        <begin position="922"/>
        <end position="952"/>
    </location>
</feature>
<keyword evidence="3 8" id="KW-0863">Zinc-finger</keyword>
<dbReference type="PROSITE" id="PS50016">
    <property type="entry name" value="ZF_PHD_2"/>
    <property type="match status" value="1"/>
</dbReference>
<dbReference type="CDD" id="cd15541">
    <property type="entry name" value="PHD_TIF1_like"/>
    <property type="match status" value="1"/>
</dbReference>
<dbReference type="PRINTS" id="PR00503">
    <property type="entry name" value="BROMODOMAIN"/>
</dbReference>
<evidence type="ECO:0008006" key="16">
    <source>
        <dbReference type="Google" id="ProtNLM"/>
    </source>
</evidence>
<keyword evidence="15" id="KW-1185">Reference proteome</keyword>
<evidence type="ECO:0000256" key="5">
    <source>
        <dbReference type="ARBA" id="ARBA00023054"/>
    </source>
</evidence>
<evidence type="ECO:0000313" key="15">
    <source>
        <dbReference type="Proteomes" id="UP001642483"/>
    </source>
</evidence>
<dbReference type="SUPFAM" id="SSF57903">
    <property type="entry name" value="FYVE/PHD zinc finger"/>
    <property type="match status" value="1"/>
</dbReference>
<dbReference type="CDD" id="cd19775">
    <property type="entry name" value="Bbox2_TIF1_C-VI"/>
    <property type="match status" value="1"/>
</dbReference>
<dbReference type="InterPro" id="IPR013083">
    <property type="entry name" value="Znf_RING/FYVE/PHD"/>
</dbReference>
<feature type="region of interest" description="Disordered" evidence="10">
    <location>
        <begin position="564"/>
        <end position="597"/>
    </location>
</feature>
<dbReference type="InterPro" id="IPR019786">
    <property type="entry name" value="Zinc_finger_PHD-type_CS"/>
</dbReference>
<dbReference type="PROSITE" id="PS00518">
    <property type="entry name" value="ZF_RING_1"/>
    <property type="match status" value="1"/>
</dbReference>
<evidence type="ECO:0000256" key="8">
    <source>
        <dbReference type="PROSITE-ProRule" id="PRU00024"/>
    </source>
</evidence>
<evidence type="ECO:0000259" key="11">
    <source>
        <dbReference type="PROSITE" id="PS50014"/>
    </source>
</evidence>
<dbReference type="InterPro" id="IPR019787">
    <property type="entry name" value="Znf_PHD-finger"/>
</dbReference>
<feature type="domain" description="B box-type" evidence="13">
    <location>
        <begin position="351"/>
        <end position="392"/>
    </location>
</feature>
<feature type="region of interest" description="Disordered" evidence="10">
    <location>
        <begin position="1259"/>
        <end position="1303"/>
    </location>
</feature>
<feature type="compositionally biased region" description="Polar residues" evidence="10">
    <location>
        <begin position="564"/>
        <end position="582"/>
    </location>
</feature>
<dbReference type="SMART" id="SM00249">
    <property type="entry name" value="PHD"/>
    <property type="match status" value="2"/>
</dbReference>